<dbReference type="PROSITE" id="PS00138">
    <property type="entry name" value="SUBTILASE_SER"/>
    <property type="match status" value="1"/>
</dbReference>
<evidence type="ECO:0000256" key="1">
    <source>
        <dbReference type="ARBA" id="ARBA00004239"/>
    </source>
</evidence>
<feature type="signal peptide" evidence="9">
    <location>
        <begin position="1"/>
        <end position="15"/>
    </location>
</feature>
<dbReference type="SMART" id="SM00944">
    <property type="entry name" value="Pro-kuma_activ"/>
    <property type="match status" value="1"/>
</dbReference>
<keyword evidence="9" id="KW-0732">Signal</keyword>
<evidence type="ECO:0000256" key="7">
    <source>
        <dbReference type="ARBA" id="ARBA00023145"/>
    </source>
</evidence>
<feature type="domain" description="Peptidase S53" evidence="10">
    <location>
        <begin position="197"/>
        <end position="559"/>
    </location>
</feature>
<evidence type="ECO:0000256" key="6">
    <source>
        <dbReference type="ARBA" id="ARBA00022837"/>
    </source>
</evidence>
<keyword evidence="6 8" id="KW-0106">Calcium</keyword>
<evidence type="ECO:0000256" key="9">
    <source>
        <dbReference type="SAM" id="SignalP"/>
    </source>
</evidence>
<keyword evidence="4 8" id="KW-0378">Hydrolase</keyword>
<organism evidence="11 12">
    <name type="scientific">Aureobasidium pullulans</name>
    <name type="common">Black yeast</name>
    <name type="synonym">Pullularia pullulans</name>
    <dbReference type="NCBI Taxonomy" id="5580"/>
    <lineage>
        <taxon>Eukaryota</taxon>
        <taxon>Fungi</taxon>
        <taxon>Dikarya</taxon>
        <taxon>Ascomycota</taxon>
        <taxon>Pezizomycotina</taxon>
        <taxon>Dothideomycetes</taxon>
        <taxon>Dothideomycetidae</taxon>
        <taxon>Dothideales</taxon>
        <taxon>Saccotheciaceae</taxon>
        <taxon>Aureobasidium</taxon>
    </lineage>
</organism>
<dbReference type="InterPro" id="IPR023828">
    <property type="entry name" value="Peptidase_S8_Ser-AS"/>
</dbReference>
<dbReference type="InterPro" id="IPR030400">
    <property type="entry name" value="Sedolisin_dom"/>
</dbReference>
<feature type="chain" id="PRO_5045908602" description="Peptidase S53 domain-containing protein" evidence="9">
    <location>
        <begin position="16"/>
        <end position="561"/>
    </location>
</feature>
<name>A0ABR0TI42_AURPU</name>
<keyword evidence="2 8" id="KW-0645">Protease</keyword>
<feature type="active site" description="Charge relay system" evidence="8">
    <location>
        <position position="275"/>
    </location>
</feature>
<dbReference type="CDD" id="cd11377">
    <property type="entry name" value="Pro-peptidase_S53"/>
    <property type="match status" value="1"/>
</dbReference>
<protein>
    <recommendedName>
        <fullName evidence="10">Peptidase S53 domain-containing protein</fullName>
    </recommendedName>
</protein>
<evidence type="ECO:0000256" key="2">
    <source>
        <dbReference type="ARBA" id="ARBA00022670"/>
    </source>
</evidence>
<gene>
    <name evidence="11" type="ORF">QM012_008960</name>
</gene>
<dbReference type="Proteomes" id="UP001341245">
    <property type="component" value="Unassembled WGS sequence"/>
</dbReference>
<keyword evidence="3 8" id="KW-0479">Metal-binding</keyword>
<comment type="cofactor">
    <cofactor evidence="8">
        <name>Ca(2+)</name>
        <dbReference type="ChEBI" id="CHEBI:29108"/>
    </cofactor>
    <text evidence="8">Binds 1 Ca(2+) ion per subunit.</text>
</comment>
<accession>A0ABR0TI42</accession>
<evidence type="ECO:0000256" key="4">
    <source>
        <dbReference type="ARBA" id="ARBA00022801"/>
    </source>
</evidence>
<dbReference type="CDD" id="cd04056">
    <property type="entry name" value="Peptidases_S53"/>
    <property type="match status" value="1"/>
</dbReference>
<feature type="binding site" evidence="8">
    <location>
        <position position="509"/>
    </location>
    <ligand>
        <name>Ca(2+)</name>
        <dbReference type="ChEBI" id="CHEBI:29108"/>
    </ligand>
</feature>
<dbReference type="InterPro" id="IPR036852">
    <property type="entry name" value="Peptidase_S8/S53_dom_sf"/>
</dbReference>
<dbReference type="PANTHER" id="PTHR14218:SF10">
    <property type="entry name" value="PEPTIDASE S53 DOMAIN-CONTAINING PROTEIN"/>
    <property type="match status" value="1"/>
</dbReference>
<reference evidence="11 12" key="1">
    <citation type="submission" date="2023-11" db="EMBL/GenBank/DDBJ databases">
        <title>Draft genome sequence and annotation of the polyextremotolerant black yeast-like fungus Aureobasidium pullulans NRRL 62042.</title>
        <authorList>
            <person name="Dielentheis-Frenken M.R.E."/>
            <person name="Wibberg D."/>
            <person name="Blank L.M."/>
            <person name="Tiso T."/>
        </authorList>
    </citation>
    <scope>NUCLEOTIDE SEQUENCE [LARGE SCALE GENOMIC DNA]</scope>
    <source>
        <strain evidence="11 12">NRRL 62042</strain>
    </source>
</reference>
<keyword evidence="5 8" id="KW-0720">Serine protease</keyword>
<evidence type="ECO:0000313" key="12">
    <source>
        <dbReference type="Proteomes" id="UP001341245"/>
    </source>
</evidence>
<evidence type="ECO:0000259" key="10">
    <source>
        <dbReference type="PROSITE" id="PS51695"/>
    </source>
</evidence>
<dbReference type="InterPro" id="IPR015366">
    <property type="entry name" value="S53_propep"/>
</dbReference>
<evidence type="ECO:0000313" key="11">
    <source>
        <dbReference type="EMBL" id="KAK6004110.1"/>
    </source>
</evidence>
<feature type="binding site" evidence="8">
    <location>
        <position position="510"/>
    </location>
    <ligand>
        <name>Ca(2+)</name>
        <dbReference type="ChEBI" id="CHEBI:29108"/>
    </ligand>
</feature>
<comment type="subcellular location">
    <subcellularLocation>
        <location evidence="1">Secreted</location>
        <location evidence="1">Extracellular space</location>
    </subcellularLocation>
</comment>
<feature type="binding site" evidence="8">
    <location>
        <position position="539"/>
    </location>
    <ligand>
        <name>Ca(2+)</name>
        <dbReference type="ChEBI" id="CHEBI:29108"/>
    </ligand>
</feature>
<keyword evidence="7" id="KW-0865">Zymogen</keyword>
<dbReference type="InterPro" id="IPR050819">
    <property type="entry name" value="Tripeptidyl-peptidase_I"/>
</dbReference>
<dbReference type="PANTHER" id="PTHR14218">
    <property type="entry name" value="PROTEASE S8 TRIPEPTIDYL PEPTIDASE I CLN2"/>
    <property type="match status" value="1"/>
</dbReference>
<dbReference type="SUPFAM" id="SSF54897">
    <property type="entry name" value="Protease propeptides/inhibitors"/>
    <property type="match status" value="1"/>
</dbReference>
<evidence type="ECO:0000256" key="8">
    <source>
        <dbReference type="PROSITE-ProRule" id="PRU01032"/>
    </source>
</evidence>
<evidence type="ECO:0000256" key="3">
    <source>
        <dbReference type="ARBA" id="ARBA00022723"/>
    </source>
</evidence>
<dbReference type="EMBL" id="JASGXD010000008">
    <property type="protein sequence ID" value="KAK6004110.1"/>
    <property type="molecule type" value="Genomic_DNA"/>
</dbReference>
<dbReference type="PROSITE" id="PS51695">
    <property type="entry name" value="SEDOLISIN"/>
    <property type="match status" value="1"/>
</dbReference>
<sequence length="561" mass="60796">MYFCAAFALFAGVSGLLMDKVHHVPQGWSEVGTPSPSTRFKLSIALMPADKELLHKTITNISTPGHVDYGKCLDKSALRAVVEPSQDSTNAVLKFLEDSGILKSDLAQHGDWIDLTADIETADRMMNASFAKYREDTGRGIIIRTQQYSLPDHVAKHVDMIERTTQFPREARSRRPGSVHSSEALRKPIDQNGCNRTITPSCPRTLYNLPLTGNSRNTNAHGHVGIAGFLAEYPQQKDFEIFAKKFAPYLIDVAEPRFISLDGEENRSAYTGEGEANLDVQYAAAMAYPVPVQYYYTHGLDVDEENRPLENLTAASSELNVVLLRYLRDLPTGLLPHSLSVSQGGFESLLPVAYARKICDMFGELGARGVTVVFASGDFGPGLACKSKHGKRLDPIFPARCPCVTSVGGTQFTNPEITGIASSGGFSGIFCRPDWQKKEVETYLDTLGTHLTGMYNSSATANASGTSASAPTVTGIVGLVDSALIDAGKTPLGFMNPSIYSIGREAFQDIDDGSSKGCWQVTSKNKTATVDLSATTGWDPITGIGTPDFRKLLSIAMEQKV</sequence>
<proteinExistence type="predicted"/>
<dbReference type="Pfam" id="PF09286">
    <property type="entry name" value="Pro-kuma_activ"/>
    <property type="match status" value="1"/>
</dbReference>
<evidence type="ECO:0000256" key="5">
    <source>
        <dbReference type="ARBA" id="ARBA00022825"/>
    </source>
</evidence>
<keyword evidence="12" id="KW-1185">Reference proteome</keyword>
<feature type="binding site" evidence="8">
    <location>
        <position position="537"/>
    </location>
    <ligand>
        <name>Ca(2+)</name>
        <dbReference type="ChEBI" id="CHEBI:29108"/>
    </ligand>
</feature>
<feature type="active site" description="Charge relay system" evidence="8">
    <location>
        <position position="279"/>
    </location>
</feature>
<dbReference type="SUPFAM" id="SSF52743">
    <property type="entry name" value="Subtilisin-like"/>
    <property type="match status" value="1"/>
</dbReference>
<feature type="active site" description="Charge relay system" evidence="8">
    <location>
        <position position="467"/>
    </location>
</feature>
<comment type="caution">
    <text evidence="11">The sequence shown here is derived from an EMBL/GenBank/DDBJ whole genome shotgun (WGS) entry which is preliminary data.</text>
</comment>
<dbReference type="Gene3D" id="3.40.50.200">
    <property type="entry name" value="Peptidase S8/S53 domain"/>
    <property type="match status" value="1"/>
</dbReference>